<keyword evidence="3" id="KW-1185">Reference proteome</keyword>
<dbReference type="Pfam" id="PF02661">
    <property type="entry name" value="Fic"/>
    <property type="match status" value="1"/>
</dbReference>
<name>A0A0B2A216_9MICO</name>
<dbReference type="SUPFAM" id="SSF140931">
    <property type="entry name" value="Fic-like"/>
    <property type="match status" value="1"/>
</dbReference>
<dbReference type="EMBL" id="JTDK01000018">
    <property type="protein sequence ID" value="KHK95809.1"/>
    <property type="molecule type" value="Genomic_DNA"/>
</dbReference>
<feature type="domain" description="Fido" evidence="1">
    <location>
        <begin position="5"/>
        <end position="117"/>
    </location>
</feature>
<dbReference type="RefSeq" id="WP_039402431.1">
    <property type="nucleotide sequence ID" value="NZ_JTDK01000018.1"/>
</dbReference>
<evidence type="ECO:0000313" key="2">
    <source>
        <dbReference type="EMBL" id="KHK95809.1"/>
    </source>
</evidence>
<organism evidence="2 3">
    <name type="scientific">Microbacterium mangrovi</name>
    <dbReference type="NCBI Taxonomy" id="1348253"/>
    <lineage>
        <taxon>Bacteria</taxon>
        <taxon>Bacillati</taxon>
        <taxon>Actinomycetota</taxon>
        <taxon>Actinomycetes</taxon>
        <taxon>Micrococcales</taxon>
        <taxon>Microbacteriaceae</taxon>
        <taxon>Microbacterium</taxon>
    </lineage>
</organism>
<dbReference type="InterPro" id="IPR003812">
    <property type="entry name" value="Fido"/>
</dbReference>
<dbReference type="AlphaFoldDB" id="A0A0B2A216"/>
<gene>
    <name evidence="2" type="ORF">LK09_17385</name>
</gene>
<dbReference type="PANTHER" id="PTHR39426:SF1">
    <property type="entry name" value="HOMOLOGY TO DEATH-ON-CURING PROTEIN OF PHAGE P1"/>
    <property type="match status" value="1"/>
</dbReference>
<dbReference type="InterPro" id="IPR036597">
    <property type="entry name" value="Fido-like_dom_sf"/>
</dbReference>
<accession>A0A0B2A216</accession>
<dbReference type="STRING" id="1348253.LK09_17385"/>
<dbReference type="Proteomes" id="UP000031030">
    <property type="component" value="Unassembled WGS sequence"/>
</dbReference>
<dbReference type="NCBIfam" id="TIGR01550">
    <property type="entry name" value="DOC_P1"/>
    <property type="match status" value="1"/>
</dbReference>
<comment type="caution">
    <text evidence="2">The sequence shown here is derived from an EMBL/GenBank/DDBJ whole genome shotgun (WGS) entry which is preliminary data.</text>
</comment>
<dbReference type="InterPro" id="IPR006440">
    <property type="entry name" value="Doc"/>
</dbReference>
<dbReference type="OrthoDB" id="9802752at2"/>
<sequence>MTEYLALDDALHISARLGFHVRDAGLLASALARPATTLFGDDAYPSIGLKAAALLESIVRNHPFVDGNKRSGWTLTITFLWLNGHRHTMDVDTGFALVVGVAEGRLGLEESAAIISAHLERRDA</sequence>
<evidence type="ECO:0000259" key="1">
    <source>
        <dbReference type="PROSITE" id="PS51459"/>
    </source>
</evidence>
<protein>
    <submittedName>
        <fullName evidence="2">Death-on-curing protein</fullName>
    </submittedName>
</protein>
<proteinExistence type="predicted"/>
<reference evidence="2 3" key="1">
    <citation type="submission" date="2014-11" db="EMBL/GenBank/DDBJ databases">
        <title>Genome sequence of Microbacterium mangrovi MUSC 115(T).</title>
        <authorList>
            <person name="Lee L.-H."/>
        </authorList>
    </citation>
    <scope>NUCLEOTIDE SEQUENCE [LARGE SCALE GENOMIC DNA]</scope>
    <source>
        <strain evidence="2 3">MUSC 115</strain>
    </source>
</reference>
<evidence type="ECO:0000313" key="3">
    <source>
        <dbReference type="Proteomes" id="UP000031030"/>
    </source>
</evidence>
<dbReference type="Gene3D" id="1.20.120.1870">
    <property type="entry name" value="Fic/DOC protein, Fido domain"/>
    <property type="match status" value="1"/>
</dbReference>
<dbReference type="GO" id="GO:0016301">
    <property type="term" value="F:kinase activity"/>
    <property type="evidence" value="ECO:0007669"/>
    <property type="project" value="InterPro"/>
</dbReference>
<dbReference type="PROSITE" id="PS51459">
    <property type="entry name" value="FIDO"/>
    <property type="match status" value="1"/>
</dbReference>
<dbReference type="PANTHER" id="PTHR39426">
    <property type="entry name" value="HOMOLOGY TO DEATH-ON-CURING PROTEIN OF PHAGE P1"/>
    <property type="match status" value="1"/>
</dbReference>
<dbReference type="InterPro" id="IPR053737">
    <property type="entry name" value="Type_II_TA_Toxin"/>
</dbReference>